<dbReference type="WBParaSite" id="MhA1_Contig1887.frz3.gene1">
    <property type="protein sequence ID" value="MhA1_Contig1887.frz3.gene1"/>
    <property type="gene ID" value="MhA1_Contig1887.frz3.gene1"/>
</dbReference>
<dbReference type="Proteomes" id="UP000095281">
    <property type="component" value="Unplaced"/>
</dbReference>
<accession>A0A1I8BBX7</accession>
<feature type="compositionally biased region" description="Basic residues" evidence="1">
    <location>
        <begin position="387"/>
        <end position="409"/>
    </location>
</feature>
<dbReference type="AlphaFoldDB" id="A0A1I8BBX7"/>
<sequence>MAKIINLFKYYLFFIFIIFSINYVKTNDPSDSGSVQVNSKIEIFGKFIRQLFKKYSKRAILINEENEEKTIKVQLSIIVHLIKNVENILLKKFIEISNTSNRGIKCRETATIYLQNGGFYTFLLEANLIQEKPSIWETEPIKEKIMFKWFFEFLERLCYNLGNYLIEMTIKNKYEIRQPLSLQFVKALNCLDLIESTEEKENKLYTQNIFEMTVPDNVKIYFDMKENWKIMEFAREDNLLTFNSLSKKSFWIGELFWILEWISDNWEDIENAIKYKFDEPDIVILKFGTRLAGRLLRILSDKAIEFFNQPKKIKEKLAKLQSELKDKFNKKYKEYAKNNLSFVYDELTGSEVFVHFEEALNIKWKNYECETICTSGMDNFASEKAKCERRKKAKGNKKRKTKGGSRRVKKSEIPQKQKRKKI</sequence>
<keyword evidence="2" id="KW-1133">Transmembrane helix</keyword>
<keyword evidence="2" id="KW-0472">Membrane</keyword>
<reference evidence="4" key="1">
    <citation type="submission" date="2016-11" db="UniProtKB">
        <authorList>
            <consortium name="WormBaseParasite"/>
        </authorList>
    </citation>
    <scope>IDENTIFICATION</scope>
</reference>
<evidence type="ECO:0000256" key="2">
    <source>
        <dbReference type="SAM" id="Phobius"/>
    </source>
</evidence>
<name>A0A1I8BBX7_MELHA</name>
<feature type="region of interest" description="Disordered" evidence="1">
    <location>
        <begin position="383"/>
        <end position="422"/>
    </location>
</feature>
<evidence type="ECO:0000313" key="4">
    <source>
        <dbReference type="WBParaSite" id="MhA1_Contig1887.frz3.gene1"/>
    </source>
</evidence>
<feature type="transmembrane region" description="Helical" evidence="2">
    <location>
        <begin position="7"/>
        <end position="24"/>
    </location>
</feature>
<protein>
    <submittedName>
        <fullName evidence="4">Uncharacterized protein</fullName>
    </submittedName>
</protein>
<proteinExistence type="predicted"/>
<keyword evidence="3" id="KW-1185">Reference proteome</keyword>
<organism evidence="3 4">
    <name type="scientific">Meloidogyne hapla</name>
    <name type="common">Root-knot nematode worm</name>
    <dbReference type="NCBI Taxonomy" id="6305"/>
    <lineage>
        <taxon>Eukaryota</taxon>
        <taxon>Metazoa</taxon>
        <taxon>Ecdysozoa</taxon>
        <taxon>Nematoda</taxon>
        <taxon>Chromadorea</taxon>
        <taxon>Rhabditida</taxon>
        <taxon>Tylenchina</taxon>
        <taxon>Tylenchomorpha</taxon>
        <taxon>Tylenchoidea</taxon>
        <taxon>Meloidogynidae</taxon>
        <taxon>Meloidogyninae</taxon>
        <taxon>Meloidogyne</taxon>
    </lineage>
</organism>
<keyword evidence="2" id="KW-0812">Transmembrane</keyword>
<evidence type="ECO:0000313" key="3">
    <source>
        <dbReference type="Proteomes" id="UP000095281"/>
    </source>
</evidence>
<evidence type="ECO:0000256" key="1">
    <source>
        <dbReference type="SAM" id="MobiDB-lite"/>
    </source>
</evidence>